<comment type="caution">
    <text evidence="1">The sequence shown here is derived from an EMBL/GenBank/DDBJ whole genome shotgun (WGS) entry which is preliminary data.</text>
</comment>
<protein>
    <submittedName>
        <fullName evidence="1">Uncharacterized protein</fullName>
    </submittedName>
</protein>
<evidence type="ECO:0000313" key="1">
    <source>
        <dbReference type="EMBL" id="MFC0625948.1"/>
    </source>
</evidence>
<keyword evidence="2" id="KW-1185">Reference proteome</keyword>
<dbReference type="Proteomes" id="UP001589890">
    <property type="component" value="Unassembled WGS sequence"/>
</dbReference>
<proteinExistence type="predicted"/>
<evidence type="ECO:0000313" key="2">
    <source>
        <dbReference type="Proteomes" id="UP001589890"/>
    </source>
</evidence>
<organism evidence="1 2">
    <name type="scientific">Kribbella deserti</name>
    <dbReference type="NCBI Taxonomy" id="1926257"/>
    <lineage>
        <taxon>Bacteria</taxon>
        <taxon>Bacillati</taxon>
        <taxon>Actinomycetota</taxon>
        <taxon>Actinomycetes</taxon>
        <taxon>Propionibacteriales</taxon>
        <taxon>Kribbellaceae</taxon>
        <taxon>Kribbella</taxon>
    </lineage>
</organism>
<accession>A0ABV6QMS9</accession>
<dbReference type="EMBL" id="JBHLTC010000019">
    <property type="protein sequence ID" value="MFC0625948.1"/>
    <property type="molecule type" value="Genomic_DNA"/>
</dbReference>
<gene>
    <name evidence="1" type="ORF">ACFFGN_17855</name>
</gene>
<sequence length="109" mass="12011">MKTDTRLAAEIVRSYDPRITPERYPSTAAHGPWPAEVTTHADHHALTVLFEVSTRLAGPDLQVRARERMAEVLAASGDANSIVITFDRRRAHEVLDAGLVPSEPQPLMS</sequence>
<reference evidence="1 2" key="1">
    <citation type="submission" date="2024-09" db="EMBL/GenBank/DDBJ databases">
        <authorList>
            <person name="Sun Q."/>
            <person name="Mori K."/>
        </authorList>
    </citation>
    <scope>NUCLEOTIDE SEQUENCE [LARGE SCALE GENOMIC DNA]</scope>
    <source>
        <strain evidence="1 2">CGMCC 1.15906</strain>
    </source>
</reference>
<dbReference type="RefSeq" id="WP_380048911.1">
    <property type="nucleotide sequence ID" value="NZ_JBHLTC010000019.1"/>
</dbReference>
<name>A0ABV6QMS9_9ACTN</name>